<evidence type="ECO:0000256" key="1">
    <source>
        <dbReference type="ARBA" id="ARBA00023015"/>
    </source>
</evidence>
<dbReference type="InterPro" id="IPR011711">
    <property type="entry name" value="GntR_C"/>
</dbReference>
<organism evidence="6 7">
    <name type="scientific">Roseovarius spongiae</name>
    <dbReference type="NCBI Taxonomy" id="2320272"/>
    <lineage>
        <taxon>Bacteria</taxon>
        <taxon>Pseudomonadati</taxon>
        <taxon>Pseudomonadota</taxon>
        <taxon>Alphaproteobacteria</taxon>
        <taxon>Rhodobacterales</taxon>
        <taxon>Roseobacteraceae</taxon>
        <taxon>Roseovarius</taxon>
    </lineage>
</organism>
<evidence type="ECO:0000259" key="5">
    <source>
        <dbReference type="PROSITE" id="PS50949"/>
    </source>
</evidence>
<feature type="region of interest" description="Disordered" evidence="4">
    <location>
        <begin position="1"/>
        <end position="29"/>
    </location>
</feature>
<dbReference type="PANTHER" id="PTHR43537:SF24">
    <property type="entry name" value="GLUCONATE OPERON TRANSCRIPTIONAL REPRESSOR"/>
    <property type="match status" value="1"/>
</dbReference>
<dbReference type="PRINTS" id="PR00035">
    <property type="entry name" value="HTHGNTR"/>
</dbReference>
<dbReference type="InterPro" id="IPR008920">
    <property type="entry name" value="TF_FadR/GntR_C"/>
</dbReference>
<dbReference type="PANTHER" id="PTHR43537">
    <property type="entry name" value="TRANSCRIPTIONAL REGULATOR, GNTR FAMILY"/>
    <property type="match status" value="1"/>
</dbReference>
<evidence type="ECO:0000313" key="6">
    <source>
        <dbReference type="EMBL" id="RKF15300.1"/>
    </source>
</evidence>
<dbReference type="Pfam" id="PF00392">
    <property type="entry name" value="GntR"/>
    <property type="match status" value="1"/>
</dbReference>
<name>A0A3A8AWZ8_9RHOB</name>
<evidence type="ECO:0000256" key="4">
    <source>
        <dbReference type="SAM" id="MobiDB-lite"/>
    </source>
</evidence>
<dbReference type="InterPro" id="IPR036388">
    <property type="entry name" value="WH-like_DNA-bd_sf"/>
</dbReference>
<dbReference type="CDD" id="cd07377">
    <property type="entry name" value="WHTH_GntR"/>
    <property type="match status" value="1"/>
</dbReference>
<feature type="compositionally biased region" description="Basic and acidic residues" evidence="4">
    <location>
        <begin position="9"/>
        <end position="19"/>
    </location>
</feature>
<dbReference type="GO" id="GO:0003677">
    <property type="term" value="F:DNA binding"/>
    <property type="evidence" value="ECO:0007669"/>
    <property type="project" value="UniProtKB-KW"/>
</dbReference>
<dbReference type="SMART" id="SM00895">
    <property type="entry name" value="FCD"/>
    <property type="match status" value="1"/>
</dbReference>
<dbReference type="AlphaFoldDB" id="A0A3A8AWZ8"/>
<keyword evidence="3" id="KW-0804">Transcription</keyword>
<dbReference type="Pfam" id="PF07729">
    <property type="entry name" value="FCD"/>
    <property type="match status" value="1"/>
</dbReference>
<reference evidence="6 7" key="1">
    <citation type="submission" date="2018-09" db="EMBL/GenBank/DDBJ databases">
        <title>Roseovarius spongiae sp. nov., isolated from a marine sponge.</title>
        <authorList>
            <person name="Zhuang L."/>
            <person name="Luo L."/>
        </authorList>
    </citation>
    <scope>NUCLEOTIDE SEQUENCE [LARGE SCALE GENOMIC DNA]</scope>
    <source>
        <strain evidence="6 7">HN-E21</strain>
    </source>
</reference>
<dbReference type="EMBL" id="RAPE01000002">
    <property type="protein sequence ID" value="RKF15300.1"/>
    <property type="molecule type" value="Genomic_DNA"/>
</dbReference>
<dbReference type="Gene3D" id="1.10.10.10">
    <property type="entry name" value="Winged helix-like DNA-binding domain superfamily/Winged helix DNA-binding domain"/>
    <property type="match status" value="1"/>
</dbReference>
<dbReference type="InterPro" id="IPR036390">
    <property type="entry name" value="WH_DNA-bd_sf"/>
</dbReference>
<protein>
    <submittedName>
        <fullName evidence="6">FadR family transcriptional regulator</fullName>
    </submittedName>
</protein>
<dbReference type="SUPFAM" id="SSF46785">
    <property type="entry name" value="Winged helix' DNA-binding domain"/>
    <property type="match status" value="1"/>
</dbReference>
<keyword evidence="7" id="KW-1185">Reference proteome</keyword>
<dbReference type="PROSITE" id="PS50949">
    <property type="entry name" value="HTH_GNTR"/>
    <property type="match status" value="1"/>
</dbReference>
<keyword evidence="2" id="KW-0238">DNA-binding</keyword>
<comment type="caution">
    <text evidence="6">The sequence shown here is derived from an EMBL/GenBank/DDBJ whole genome shotgun (WGS) entry which is preliminary data.</text>
</comment>
<dbReference type="SMART" id="SM00345">
    <property type="entry name" value="HTH_GNTR"/>
    <property type="match status" value="1"/>
</dbReference>
<keyword evidence="1" id="KW-0805">Transcription regulation</keyword>
<evidence type="ECO:0000313" key="7">
    <source>
        <dbReference type="Proteomes" id="UP000281128"/>
    </source>
</evidence>
<gene>
    <name evidence="6" type="ORF">D6850_10770</name>
</gene>
<dbReference type="Gene3D" id="1.20.120.530">
    <property type="entry name" value="GntR ligand-binding domain-like"/>
    <property type="match status" value="1"/>
</dbReference>
<dbReference type="Proteomes" id="UP000281128">
    <property type="component" value="Unassembled WGS sequence"/>
</dbReference>
<sequence length="267" mass="28699">MSRYLSELRMNDSKKRDDPGAAPDPGFLLPGASSTANVFEETVERLGRSIKMGLIVPGQQLPPERELARMMGISRTTMRAAIGVLVEGGFLVSRRGRGGGTFVSDAPPRWRGADDSGAATWDERRAQNFLDKRTVVECGVAELAAARANAAALGEMRGMVEEMGGLLDDFDAFRACDARFHIALARCTLNPDLTRMVLDIQADLGELLVFLPPSKDALIHSNHQHAEIIEAIENGAPDAARAAMKAHLKGTEHFLGGLLPSPSESGP</sequence>
<proteinExistence type="predicted"/>
<dbReference type="InterPro" id="IPR000524">
    <property type="entry name" value="Tscrpt_reg_HTH_GntR"/>
</dbReference>
<feature type="domain" description="HTH gntR-type" evidence="5">
    <location>
        <begin position="36"/>
        <end position="106"/>
    </location>
</feature>
<evidence type="ECO:0000256" key="3">
    <source>
        <dbReference type="ARBA" id="ARBA00023163"/>
    </source>
</evidence>
<evidence type="ECO:0000256" key="2">
    <source>
        <dbReference type="ARBA" id="ARBA00023125"/>
    </source>
</evidence>
<dbReference type="OrthoDB" id="5450856at2"/>
<dbReference type="GO" id="GO:0003700">
    <property type="term" value="F:DNA-binding transcription factor activity"/>
    <property type="evidence" value="ECO:0007669"/>
    <property type="project" value="InterPro"/>
</dbReference>
<dbReference type="SUPFAM" id="SSF48008">
    <property type="entry name" value="GntR ligand-binding domain-like"/>
    <property type="match status" value="1"/>
</dbReference>
<accession>A0A3A8AWZ8</accession>